<gene>
    <name evidence="1" type="ORF">ACFQ14_01895</name>
</gene>
<reference evidence="2" key="1">
    <citation type="journal article" date="2019" name="Int. J. Syst. Evol. Microbiol.">
        <title>The Global Catalogue of Microorganisms (GCM) 10K type strain sequencing project: providing services to taxonomists for standard genome sequencing and annotation.</title>
        <authorList>
            <consortium name="The Broad Institute Genomics Platform"/>
            <consortium name="The Broad Institute Genome Sequencing Center for Infectious Disease"/>
            <person name="Wu L."/>
            <person name="Ma J."/>
        </authorList>
    </citation>
    <scope>NUCLEOTIDE SEQUENCE [LARGE SCALE GENOMIC DNA]</scope>
    <source>
        <strain evidence="2">CCUG 60023</strain>
    </source>
</reference>
<dbReference type="RefSeq" id="WP_377211000.1">
    <property type="nucleotide sequence ID" value="NZ_JBHTJV010000002.1"/>
</dbReference>
<evidence type="ECO:0000313" key="2">
    <source>
        <dbReference type="Proteomes" id="UP001597101"/>
    </source>
</evidence>
<dbReference type="EMBL" id="JBHTJV010000002">
    <property type="protein sequence ID" value="MFD0915150.1"/>
    <property type="molecule type" value="Genomic_DNA"/>
</dbReference>
<evidence type="ECO:0000313" key="1">
    <source>
        <dbReference type="EMBL" id="MFD0915150.1"/>
    </source>
</evidence>
<dbReference type="InterPro" id="IPR038444">
    <property type="entry name" value="DUF465_sf"/>
</dbReference>
<keyword evidence="2" id="KW-1185">Reference proteome</keyword>
<dbReference type="Pfam" id="PF04325">
    <property type="entry name" value="DUF465"/>
    <property type="match status" value="1"/>
</dbReference>
<dbReference type="Gene3D" id="6.10.280.50">
    <property type="match status" value="1"/>
</dbReference>
<comment type="caution">
    <text evidence="1">The sequence shown here is derived from an EMBL/GenBank/DDBJ whole genome shotgun (WGS) entry which is preliminary data.</text>
</comment>
<proteinExistence type="predicted"/>
<protein>
    <submittedName>
        <fullName evidence="1">YdcH family protein</fullName>
    </submittedName>
</protein>
<dbReference type="Proteomes" id="UP001597101">
    <property type="component" value="Unassembled WGS sequence"/>
</dbReference>
<name>A0ABW3FCZ8_9HYPH</name>
<accession>A0ABW3FCZ8</accession>
<sequence>MALDTHIESLEQKHQALEDQLSELTQSPSTDAISLKEVKRKKLYLKDQIERLRSGAS</sequence>
<dbReference type="InterPro" id="IPR007420">
    <property type="entry name" value="DUF465"/>
</dbReference>
<organism evidence="1 2">
    <name type="scientific">Pseudahrensia aquimaris</name>
    <dbReference type="NCBI Taxonomy" id="744461"/>
    <lineage>
        <taxon>Bacteria</taxon>
        <taxon>Pseudomonadati</taxon>
        <taxon>Pseudomonadota</taxon>
        <taxon>Alphaproteobacteria</taxon>
        <taxon>Hyphomicrobiales</taxon>
        <taxon>Ahrensiaceae</taxon>
        <taxon>Pseudahrensia</taxon>
    </lineage>
</organism>